<reference evidence="1" key="1">
    <citation type="submission" date="2021-03" db="EMBL/GenBank/DDBJ databases">
        <authorList>
            <consortium name="DOE Joint Genome Institute"/>
            <person name="Ahrendt S."/>
            <person name="Looney B.P."/>
            <person name="Miyauchi S."/>
            <person name="Morin E."/>
            <person name="Drula E."/>
            <person name="Courty P.E."/>
            <person name="Chicoki N."/>
            <person name="Fauchery L."/>
            <person name="Kohler A."/>
            <person name="Kuo A."/>
            <person name="Labutti K."/>
            <person name="Pangilinan J."/>
            <person name="Lipzen A."/>
            <person name="Riley R."/>
            <person name="Andreopoulos W."/>
            <person name="He G."/>
            <person name="Johnson J."/>
            <person name="Barry K.W."/>
            <person name="Grigoriev I.V."/>
            <person name="Nagy L."/>
            <person name="Hibbett D."/>
            <person name="Henrissat B."/>
            <person name="Matheny P.B."/>
            <person name="Labbe J."/>
            <person name="Martin F."/>
        </authorList>
    </citation>
    <scope>NUCLEOTIDE SEQUENCE</scope>
    <source>
        <strain evidence="1">HHB10654</strain>
    </source>
</reference>
<proteinExistence type="predicted"/>
<accession>A0ACB8TLI6</accession>
<reference evidence="1" key="2">
    <citation type="journal article" date="2022" name="New Phytol.">
        <title>Evolutionary transition to the ectomycorrhizal habit in the genomes of a hyperdiverse lineage of mushroom-forming fungi.</title>
        <authorList>
            <person name="Looney B."/>
            <person name="Miyauchi S."/>
            <person name="Morin E."/>
            <person name="Drula E."/>
            <person name="Courty P.E."/>
            <person name="Kohler A."/>
            <person name="Kuo A."/>
            <person name="LaButti K."/>
            <person name="Pangilinan J."/>
            <person name="Lipzen A."/>
            <person name="Riley R."/>
            <person name="Andreopoulos W."/>
            <person name="He G."/>
            <person name="Johnson J."/>
            <person name="Nolan M."/>
            <person name="Tritt A."/>
            <person name="Barry K.W."/>
            <person name="Grigoriev I.V."/>
            <person name="Nagy L.G."/>
            <person name="Hibbett D."/>
            <person name="Henrissat B."/>
            <person name="Matheny P.B."/>
            <person name="Labbe J."/>
            <person name="Martin F.M."/>
        </authorList>
    </citation>
    <scope>NUCLEOTIDE SEQUENCE</scope>
    <source>
        <strain evidence="1">HHB10654</strain>
    </source>
</reference>
<organism evidence="1 2">
    <name type="scientific">Artomyces pyxidatus</name>
    <dbReference type="NCBI Taxonomy" id="48021"/>
    <lineage>
        <taxon>Eukaryota</taxon>
        <taxon>Fungi</taxon>
        <taxon>Dikarya</taxon>
        <taxon>Basidiomycota</taxon>
        <taxon>Agaricomycotina</taxon>
        <taxon>Agaricomycetes</taxon>
        <taxon>Russulales</taxon>
        <taxon>Auriscalpiaceae</taxon>
        <taxon>Artomyces</taxon>
    </lineage>
</organism>
<comment type="caution">
    <text evidence="1">The sequence shown here is derived from an EMBL/GenBank/DDBJ whole genome shotgun (WGS) entry which is preliminary data.</text>
</comment>
<sequence>MPIASASEFWSTVTRDRLAALRGAAFNARAIASKRRLLDAEVSAVELSLCALKAEINHLSPVSHLPPEIISRILLFHAANDHPDINGPDEQSSHDRRPCNDPGWVKATYVCRRWRQIALDCPGLWNHVILACGATLATTMTAHAKAAPLVVTLNLDWASDRRVMRDFVAAHMHRTKRLTVFSTRDRFYEDSLSVNAHLNRPAPLLESADLVWDCPDDIFDHHAPRLRYFTLRYCQSVPWTSPCLLQLVSLKVYGEVSTHHPVPSSSGPLRFAELTAVLQAMSALEVLVLHNTFPFDFPDEAGPTPKLIIAPPLLRVFELSDRCKHVTRLLWHMHIPPTASVALHCYSRDAVEDNLIPSVLTALEQTGFFASLVGPQLTHVHYYVSWRMFDLRAWKPADYMDPDTTHNKEDATGGLTFSAEYSRPVELYADALLLAKAIHQCIPAVYLRHLCVDINSQSFVPQTWHDMLGDACELRSMRVAQGSAPASLLSALEPSVSGRLGDMLFPRLSSLEIVYSDSEAFDRQSFGKKLVTVLKSRKKRGAAIRELRISVFAEKKHVKQLRKLVPQFEVLDQSC</sequence>
<gene>
    <name evidence="1" type="ORF">BV25DRAFT_1986811</name>
</gene>
<protein>
    <submittedName>
        <fullName evidence="1">Uncharacterized protein</fullName>
    </submittedName>
</protein>
<name>A0ACB8TLI6_9AGAM</name>
<keyword evidence="2" id="KW-1185">Reference proteome</keyword>
<evidence type="ECO:0000313" key="2">
    <source>
        <dbReference type="Proteomes" id="UP000814140"/>
    </source>
</evidence>
<evidence type="ECO:0000313" key="1">
    <source>
        <dbReference type="EMBL" id="KAI0069319.1"/>
    </source>
</evidence>
<dbReference type="Proteomes" id="UP000814140">
    <property type="component" value="Unassembled WGS sequence"/>
</dbReference>
<dbReference type="EMBL" id="MU277187">
    <property type="protein sequence ID" value="KAI0069319.1"/>
    <property type="molecule type" value="Genomic_DNA"/>
</dbReference>